<dbReference type="InterPro" id="IPR008949">
    <property type="entry name" value="Isoprenoid_synthase_dom_sf"/>
</dbReference>
<dbReference type="PATRIC" id="fig|761659.10.peg.2262"/>
<dbReference type="PANTHER" id="PTHR12001">
    <property type="entry name" value="GERANYLGERANYL PYROPHOSPHATE SYNTHASE"/>
    <property type="match status" value="1"/>
</dbReference>
<sequence>MLSPLADPNSPMASSTQSVSSDERVAALRARIDEALPAVVDGRSPASLYDAVEHVLRAGGKRVRPVLLLLVAQSYGTSVDRALPAALAVEVFHNFTLVHDDLMDEDDERRGGATVHAKWNPGTAILAGDLMMGLSYDLLGQVEGTDAEALYAVYHPMVERLCAGQALDASFETDDAVTVEAYLDMIDRKTGALLSAAFELGSVIGGAPSPERDRLGTAGRLVGRAFQIQDDLLDLTADDEAWGRGVGGDLVQGKKTFLTLRALERAEGAEHDWFARLVTDGGLPRDDVPEARERMADLGIFEEAREAVHTYTEKAHDHLHLLPETAAAETLHWLLDRLQARGH</sequence>
<keyword evidence="4" id="KW-0479">Metal-binding</keyword>
<evidence type="ECO:0000256" key="3">
    <source>
        <dbReference type="ARBA" id="ARBA00022679"/>
    </source>
</evidence>
<dbReference type="GO" id="GO:0004161">
    <property type="term" value="F:dimethylallyltranstransferase activity"/>
    <property type="evidence" value="ECO:0007669"/>
    <property type="project" value="UniProtKB-EC"/>
</dbReference>
<dbReference type="GO" id="GO:0008299">
    <property type="term" value="P:isoprenoid biosynthetic process"/>
    <property type="evidence" value="ECO:0007669"/>
    <property type="project" value="InterPro"/>
</dbReference>
<comment type="similarity">
    <text evidence="2 6">Belongs to the FPP/GGPP synthase family.</text>
</comment>
<feature type="compositionally biased region" description="Polar residues" evidence="7">
    <location>
        <begin position="11"/>
        <end position="20"/>
    </location>
</feature>
<organism evidence="8 9">
    <name type="scientific">Salinibacter ruber (strain M8)</name>
    <dbReference type="NCBI Taxonomy" id="761659"/>
    <lineage>
        <taxon>Bacteria</taxon>
        <taxon>Pseudomonadati</taxon>
        <taxon>Rhodothermota</taxon>
        <taxon>Rhodothermia</taxon>
        <taxon>Rhodothermales</taxon>
        <taxon>Salinibacteraceae</taxon>
        <taxon>Salinibacter</taxon>
    </lineage>
</organism>
<dbReference type="EC" id="2.5.1.1" evidence="8"/>
<dbReference type="Gene3D" id="1.10.600.10">
    <property type="entry name" value="Farnesyl Diphosphate Synthase"/>
    <property type="match status" value="1"/>
</dbReference>
<dbReference type="PANTHER" id="PTHR12001:SF85">
    <property type="entry name" value="SHORT CHAIN ISOPRENYL DIPHOSPHATE SYNTHASE"/>
    <property type="match status" value="1"/>
</dbReference>
<dbReference type="SFLD" id="SFLDG01017">
    <property type="entry name" value="Polyprenyl_Transferase_Like"/>
    <property type="match status" value="1"/>
</dbReference>
<reference evidence="8 9" key="1">
    <citation type="journal article" date="2010" name="ISME J.">
        <title>Fine-scale evolution: genomic, phenotypic and ecological differentiation in two coexisting Salinibacter ruber strains.</title>
        <authorList>
            <person name="Pena A."/>
            <person name="Teeling H."/>
            <person name="Huerta-Cepas J."/>
            <person name="Santos F."/>
            <person name="Yarza P."/>
            <person name="Brito-Echeverria J."/>
            <person name="Lucio M."/>
            <person name="Schmitt-Kopplin P."/>
            <person name="Meseguer I."/>
            <person name="Schenowitz C."/>
            <person name="Dossat C."/>
            <person name="Barbe V."/>
            <person name="Dopazo J."/>
            <person name="Rossello-Mora R."/>
            <person name="Schuler M."/>
            <person name="Glockner F.O."/>
            <person name="Amann R."/>
            <person name="Gabaldon T."/>
            <person name="Anton J."/>
        </authorList>
    </citation>
    <scope>NUCLEOTIDE SEQUENCE [LARGE SCALE GENOMIC DNA]</scope>
    <source>
        <strain evidence="8 9">M8</strain>
    </source>
</reference>
<dbReference type="InterPro" id="IPR000092">
    <property type="entry name" value="Polyprenyl_synt"/>
</dbReference>
<evidence type="ECO:0000256" key="6">
    <source>
        <dbReference type="RuleBase" id="RU004466"/>
    </source>
</evidence>
<comment type="cofactor">
    <cofactor evidence="1">
        <name>Mg(2+)</name>
        <dbReference type="ChEBI" id="CHEBI:18420"/>
    </cofactor>
</comment>
<evidence type="ECO:0000256" key="5">
    <source>
        <dbReference type="ARBA" id="ARBA00022842"/>
    </source>
</evidence>
<keyword evidence="5" id="KW-0460">Magnesium</keyword>
<evidence type="ECO:0000313" key="8">
    <source>
        <dbReference type="EMBL" id="CBH25003.1"/>
    </source>
</evidence>
<name>D5HAE8_SALRM</name>
<evidence type="ECO:0000256" key="1">
    <source>
        <dbReference type="ARBA" id="ARBA00001946"/>
    </source>
</evidence>
<protein>
    <submittedName>
        <fullName evidence="8">Polyprenyl synthetase</fullName>
        <ecNumber evidence="8">2.5.1.1</ecNumber>
    </submittedName>
</protein>
<dbReference type="CDD" id="cd00685">
    <property type="entry name" value="Trans_IPPS_HT"/>
    <property type="match status" value="1"/>
</dbReference>
<dbReference type="Pfam" id="PF00348">
    <property type="entry name" value="polyprenyl_synt"/>
    <property type="match status" value="1"/>
</dbReference>
<dbReference type="InterPro" id="IPR033749">
    <property type="entry name" value="Polyprenyl_synt_CS"/>
</dbReference>
<evidence type="ECO:0000256" key="7">
    <source>
        <dbReference type="SAM" id="MobiDB-lite"/>
    </source>
</evidence>
<dbReference type="PROSITE" id="PS00444">
    <property type="entry name" value="POLYPRENYL_SYNTHASE_2"/>
    <property type="match status" value="1"/>
</dbReference>
<evidence type="ECO:0000256" key="4">
    <source>
        <dbReference type="ARBA" id="ARBA00022723"/>
    </source>
</evidence>
<proteinExistence type="inferred from homology"/>
<dbReference type="SUPFAM" id="SSF48576">
    <property type="entry name" value="Terpenoid synthases"/>
    <property type="match status" value="1"/>
</dbReference>
<dbReference type="PROSITE" id="PS00723">
    <property type="entry name" value="POLYPRENYL_SYNTHASE_1"/>
    <property type="match status" value="1"/>
</dbReference>
<dbReference type="Proteomes" id="UP000000933">
    <property type="component" value="Chromosome"/>
</dbReference>
<dbReference type="HOGENOM" id="CLU_014015_2_1_10"/>
<evidence type="ECO:0000256" key="2">
    <source>
        <dbReference type="ARBA" id="ARBA00006706"/>
    </source>
</evidence>
<accession>D5HAE8</accession>
<dbReference type="KEGG" id="srm:SRM_02082"/>
<feature type="region of interest" description="Disordered" evidence="7">
    <location>
        <begin position="1"/>
        <end position="20"/>
    </location>
</feature>
<dbReference type="SFLD" id="SFLDS00005">
    <property type="entry name" value="Isoprenoid_Synthase_Type_I"/>
    <property type="match status" value="1"/>
</dbReference>
<keyword evidence="3 6" id="KW-0808">Transferase</keyword>
<dbReference type="EMBL" id="FP565814">
    <property type="protein sequence ID" value="CBH25003.1"/>
    <property type="molecule type" value="Genomic_DNA"/>
</dbReference>
<dbReference type="GO" id="GO:0046872">
    <property type="term" value="F:metal ion binding"/>
    <property type="evidence" value="ECO:0007669"/>
    <property type="project" value="UniProtKB-KW"/>
</dbReference>
<gene>
    <name evidence="8" type="primary">idsA</name>
    <name evidence="8" type="ordered locus">SRM_02082</name>
</gene>
<reference evidence="9" key="2">
    <citation type="submission" date="2010-04" db="EMBL/GenBank/DDBJ databases">
        <title>Genome sequence of Salinibacter ruber M8.</title>
        <authorList>
            <consortium name="Genoscope"/>
        </authorList>
    </citation>
    <scope>NUCLEOTIDE SEQUENCE [LARGE SCALE GENOMIC DNA]</scope>
    <source>
        <strain evidence="9">M8</strain>
    </source>
</reference>
<dbReference type="AlphaFoldDB" id="D5HAE8"/>
<evidence type="ECO:0000313" key="9">
    <source>
        <dbReference type="Proteomes" id="UP000000933"/>
    </source>
</evidence>